<feature type="region of interest" description="Disordered" evidence="1">
    <location>
        <begin position="326"/>
        <end position="352"/>
    </location>
</feature>
<accession>A0A6J7I447</accession>
<feature type="compositionally biased region" description="Low complexity" evidence="1">
    <location>
        <begin position="327"/>
        <end position="339"/>
    </location>
</feature>
<reference evidence="2" key="1">
    <citation type="submission" date="2020-05" db="EMBL/GenBank/DDBJ databases">
        <authorList>
            <person name="Chiriac C."/>
            <person name="Salcher M."/>
            <person name="Ghai R."/>
            <person name="Kavagutti S V."/>
        </authorList>
    </citation>
    <scope>NUCLEOTIDE SEQUENCE</scope>
</reference>
<proteinExistence type="predicted"/>
<dbReference type="EMBL" id="CAFBMR010000093">
    <property type="protein sequence ID" value="CAB4925386.1"/>
    <property type="molecule type" value="Genomic_DNA"/>
</dbReference>
<gene>
    <name evidence="2" type="ORF">UFOPK3610_01647</name>
</gene>
<name>A0A6J7I447_9ZZZZ</name>
<dbReference type="AlphaFoldDB" id="A0A6J7I447"/>
<protein>
    <submittedName>
        <fullName evidence="2">Unannotated protein</fullName>
    </submittedName>
</protein>
<organism evidence="2">
    <name type="scientific">freshwater metagenome</name>
    <dbReference type="NCBI Taxonomy" id="449393"/>
    <lineage>
        <taxon>unclassified sequences</taxon>
        <taxon>metagenomes</taxon>
        <taxon>ecological metagenomes</taxon>
    </lineage>
</organism>
<evidence type="ECO:0000313" key="2">
    <source>
        <dbReference type="EMBL" id="CAB4925386.1"/>
    </source>
</evidence>
<evidence type="ECO:0000256" key="1">
    <source>
        <dbReference type="SAM" id="MobiDB-lite"/>
    </source>
</evidence>
<sequence>MVGGIMDSQGSPKESGAEMNSKKCTTVLMGMLIGVVLCLPAGAATATTAASPEPSPILIDDAADWRFDADCAYYLTMYTTVGNQINHNDWIWLAPNRSFKLRVEVGRQTDFASCAEIVRQQSAGGTIIPGDVLLDMQGDGTFEHFQTQVDGQWVDGVFTPKYASRTGPYLITAIWVAPNGNRIVNQLAVYAGTTASVSINDGAEYTNDPIVKLNLAPEPGARYVSLSNDAGFKDAQVMNIAATLPWRLRSGVTGLLTKMVYVRFLAANGKVMSSFSDDIVLDTTAPVIQSASLTSGRARVLGSKQKSVTIAVSAFDKTSGVDRLQVSSSKSARGASSARYKPTTSVQRPEGGAKFVRVSDGAGNWSKWRRVA</sequence>